<dbReference type="PANTHER" id="PTHR44688:SF16">
    <property type="entry name" value="DNA-BINDING TRANSCRIPTIONAL ACTIVATOR DEVR_DOSR"/>
    <property type="match status" value="1"/>
</dbReference>
<sequence>MQSRLPGMFRPDALSKRERTVLKLAESGATNREIAAQLYLAEGSVKNLWTEIFGKLSAKNRVEAIAIARDKGII</sequence>
<dbReference type="InterPro" id="IPR016032">
    <property type="entry name" value="Sig_transdc_resp-reg_C-effctor"/>
</dbReference>
<organism evidence="5 6">
    <name type="scientific">Sulfobacillus benefaciens</name>
    <dbReference type="NCBI Taxonomy" id="453960"/>
    <lineage>
        <taxon>Bacteria</taxon>
        <taxon>Bacillati</taxon>
        <taxon>Bacillota</taxon>
        <taxon>Clostridia</taxon>
        <taxon>Eubacteriales</taxon>
        <taxon>Clostridiales Family XVII. Incertae Sedis</taxon>
        <taxon>Sulfobacillus</taxon>
    </lineage>
</organism>
<dbReference type="GO" id="GO:0006355">
    <property type="term" value="P:regulation of DNA-templated transcription"/>
    <property type="evidence" value="ECO:0007669"/>
    <property type="project" value="InterPro"/>
</dbReference>
<dbReference type="Pfam" id="PF00196">
    <property type="entry name" value="GerE"/>
    <property type="match status" value="1"/>
</dbReference>
<dbReference type="SMART" id="SM00421">
    <property type="entry name" value="HTH_LUXR"/>
    <property type="match status" value="1"/>
</dbReference>
<dbReference type="Proteomes" id="UP000242699">
    <property type="component" value="Unassembled WGS sequence"/>
</dbReference>
<protein>
    <recommendedName>
        <fullName evidence="4">HTH luxR-type domain-containing protein</fullName>
    </recommendedName>
</protein>
<evidence type="ECO:0000256" key="3">
    <source>
        <dbReference type="ARBA" id="ARBA00023163"/>
    </source>
</evidence>
<keyword evidence="1" id="KW-0805">Transcription regulation</keyword>
<dbReference type="Gene3D" id="1.10.10.10">
    <property type="entry name" value="Winged helix-like DNA-binding domain superfamily/Winged helix DNA-binding domain"/>
    <property type="match status" value="1"/>
</dbReference>
<proteinExistence type="predicted"/>
<evidence type="ECO:0000259" key="4">
    <source>
        <dbReference type="PROSITE" id="PS50043"/>
    </source>
</evidence>
<dbReference type="InterPro" id="IPR000792">
    <property type="entry name" value="Tscrpt_reg_LuxR_C"/>
</dbReference>
<dbReference type="InterPro" id="IPR036388">
    <property type="entry name" value="WH-like_DNA-bd_sf"/>
</dbReference>
<dbReference type="GO" id="GO:0003677">
    <property type="term" value="F:DNA binding"/>
    <property type="evidence" value="ECO:0007669"/>
    <property type="project" value="UniProtKB-KW"/>
</dbReference>
<dbReference type="PANTHER" id="PTHR44688">
    <property type="entry name" value="DNA-BINDING TRANSCRIPTIONAL ACTIVATOR DEVR_DOSR"/>
    <property type="match status" value="1"/>
</dbReference>
<name>A0A2T2X103_9FIRM</name>
<keyword evidence="3" id="KW-0804">Transcription</keyword>
<dbReference type="CDD" id="cd06170">
    <property type="entry name" value="LuxR_C_like"/>
    <property type="match status" value="1"/>
</dbReference>
<evidence type="ECO:0000313" key="6">
    <source>
        <dbReference type="Proteomes" id="UP000242699"/>
    </source>
</evidence>
<keyword evidence="2" id="KW-0238">DNA-binding</keyword>
<feature type="domain" description="HTH luxR-type" evidence="4">
    <location>
        <begin position="7"/>
        <end position="72"/>
    </location>
</feature>
<dbReference type="EMBL" id="PXYT01000021">
    <property type="protein sequence ID" value="PSR28165.1"/>
    <property type="molecule type" value="Genomic_DNA"/>
</dbReference>
<dbReference type="AlphaFoldDB" id="A0A2T2X103"/>
<comment type="caution">
    <text evidence="5">The sequence shown here is derived from an EMBL/GenBank/DDBJ whole genome shotgun (WGS) entry which is preliminary data.</text>
</comment>
<evidence type="ECO:0000256" key="1">
    <source>
        <dbReference type="ARBA" id="ARBA00023015"/>
    </source>
</evidence>
<dbReference type="PROSITE" id="PS50043">
    <property type="entry name" value="HTH_LUXR_2"/>
    <property type="match status" value="1"/>
</dbReference>
<dbReference type="PRINTS" id="PR00038">
    <property type="entry name" value="HTHLUXR"/>
</dbReference>
<gene>
    <name evidence="5" type="ORF">C7B43_10365</name>
</gene>
<dbReference type="SUPFAM" id="SSF46894">
    <property type="entry name" value="C-terminal effector domain of the bipartite response regulators"/>
    <property type="match status" value="1"/>
</dbReference>
<accession>A0A2T2X103</accession>
<evidence type="ECO:0000313" key="5">
    <source>
        <dbReference type="EMBL" id="PSR28165.1"/>
    </source>
</evidence>
<evidence type="ECO:0000256" key="2">
    <source>
        <dbReference type="ARBA" id="ARBA00023125"/>
    </source>
</evidence>
<reference evidence="5 6" key="1">
    <citation type="journal article" date="2014" name="BMC Genomics">
        <title>Comparison of environmental and isolate Sulfobacillus genomes reveals diverse carbon, sulfur, nitrogen, and hydrogen metabolisms.</title>
        <authorList>
            <person name="Justice N.B."/>
            <person name="Norman A."/>
            <person name="Brown C.T."/>
            <person name="Singh A."/>
            <person name="Thomas B.C."/>
            <person name="Banfield J.F."/>
        </authorList>
    </citation>
    <scope>NUCLEOTIDE SEQUENCE [LARGE SCALE GENOMIC DNA]</scope>
    <source>
        <strain evidence="5">AMDSBA1</strain>
    </source>
</reference>